<keyword evidence="2" id="KW-1185">Reference proteome</keyword>
<evidence type="ECO:0000313" key="1">
    <source>
        <dbReference type="EMBL" id="PNW86096.1"/>
    </source>
</evidence>
<evidence type="ECO:0000313" key="2">
    <source>
        <dbReference type="Proteomes" id="UP000006906"/>
    </source>
</evidence>
<sequence length="120" mass="13589">MQVPASLATKAFISHLFQLDPSRVKLICHGSCLLDDHAVKQAAAAGHSVVLLSSRSKPVGRLQQCWIWLWSWFTDRLSRWEATASYMYSHLTFPQPLELFLRSLSPTFTPPPLVEHSSQQ</sequence>
<dbReference type="KEGG" id="cre:CHLRE_02g073150v5"/>
<reference evidence="1 2" key="1">
    <citation type="journal article" date="2007" name="Science">
        <title>The Chlamydomonas genome reveals the evolution of key animal and plant functions.</title>
        <authorList>
            <person name="Merchant S.S."/>
            <person name="Prochnik S.E."/>
            <person name="Vallon O."/>
            <person name="Harris E.H."/>
            <person name="Karpowicz S.J."/>
            <person name="Witman G.B."/>
            <person name="Terry A."/>
            <person name="Salamov A."/>
            <person name="Fritz-Laylin L.K."/>
            <person name="Marechal-Drouard L."/>
            <person name="Marshall W.F."/>
            <person name="Qu L.H."/>
            <person name="Nelson D.R."/>
            <person name="Sanderfoot A.A."/>
            <person name="Spalding M.H."/>
            <person name="Kapitonov V.V."/>
            <person name="Ren Q."/>
            <person name="Ferris P."/>
            <person name="Lindquist E."/>
            <person name="Shapiro H."/>
            <person name="Lucas S.M."/>
            <person name="Grimwood J."/>
            <person name="Schmutz J."/>
            <person name="Cardol P."/>
            <person name="Cerutti H."/>
            <person name="Chanfreau G."/>
            <person name="Chen C.L."/>
            <person name="Cognat V."/>
            <person name="Croft M.T."/>
            <person name="Dent R."/>
            <person name="Dutcher S."/>
            <person name="Fernandez E."/>
            <person name="Fukuzawa H."/>
            <person name="Gonzalez-Ballester D."/>
            <person name="Gonzalez-Halphen D."/>
            <person name="Hallmann A."/>
            <person name="Hanikenne M."/>
            <person name="Hippler M."/>
            <person name="Inwood W."/>
            <person name="Jabbari K."/>
            <person name="Kalanon M."/>
            <person name="Kuras R."/>
            <person name="Lefebvre P.A."/>
            <person name="Lemaire S.D."/>
            <person name="Lobanov A.V."/>
            <person name="Lohr M."/>
            <person name="Manuell A."/>
            <person name="Meier I."/>
            <person name="Mets L."/>
            <person name="Mittag M."/>
            <person name="Mittelmeier T."/>
            <person name="Moroney J.V."/>
            <person name="Moseley J."/>
            <person name="Napoli C."/>
            <person name="Nedelcu A.M."/>
            <person name="Niyogi K."/>
            <person name="Novoselov S.V."/>
            <person name="Paulsen I.T."/>
            <person name="Pazour G."/>
            <person name="Purton S."/>
            <person name="Ral J.P."/>
            <person name="Riano-Pachon D.M."/>
            <person name="Riekhof W."/>
            <person name="Rymarquis L."/>
            <person name="Schroda M."/>
            <person name="Stern D."/>
            <person name="Umen J."/>
            <person name="Willows R."/>
            <person name="Wilson N."/>
            <person name="Zimmer S.L."/>
            <person name="Allmer J."/>
            <person name="Balk J."/>
            <person name="Bisova K."/>
            <person name="Chen C.J."/>
            <person name="Elias M."/>
            <person name="Gendler K."/>
            <person name="Hauser C."/>
            <person name="Lamb M.R."/>
            <person name="Ledford H."/>
            <person name="Long J.C."/>
            <person name="Minagawa J."/>
            <person name="Page M.D."/>
            <person name="Pan J."/>
            <person name="Pootakham W."/>
            <person name="Roje S."/>
            <person name="Rose A."/>
            <person name="Stahlberg E."/>
            <person name="Terauchi A.M."/>
            <person name="Yang P."/>
            <person name="Ball S."/>
            <person name="Bowler C."/>
            <person name="Dieckmann C.L."/>
            <person name="Gladyshev V.N."/>
            <person name="Green P."/>
            <person name="Jorgensen R."/>
            <person name="Mayfield S."/>
            <person name="Mueller-Roeber B."/>
            <person name="Rajamani S."/>
            <person name="Sayre R.T."/>
            <person name="Brokstein P."/>
            <person name="Dubchak I."/>
            <person name="Goodstein D."/>
            <person name="Hornick L."/>
            <person name="Huang Y.W."/>
            <person name="Jhaveri J."/>
            <person name="Luo Y."/>
            <person name="Martinez D."/>
            <person name="Ngau W.C."/>
            <person name="Otillar B."/>
            <person name="Poliakov A."/>
            <person name="Porter A."/>
            <person name="Szajkowski L."/>
            <person name="Werner G."/>
            <person name="Zhou K."/>
            <person name="Grigoriev I.V."/>
            <person name="Rokhsar D.S."/>
            <person name="Grossman A.R."/>
        </authorList>
    </citation>
    <scope>NUCLEOTIDE SEQUENCE [LARGE SCALE GENOMIC DNA]</scope>
    <source>
        <strain evidence="2">CC-503</strain>
    </source>
</reference>
<gene>
    <name evidence="1" type="ORF">CHLRE_02g073150v5</name>
</gene>
<dbReference type="Proteomes" id="UP000006906">
    <property type="component" value="Chromosome 2"/>
</dbReference>
<organism evidence="1 2">
    <name type="scientific">Chlamydomonas reinhardtii</name>
    <name type="common">Chlamydomonas smithii</name>
    <dbReference type="NCBI Taxonomy" id="3055"/>
    <lineage>
        <taxon>Eukaryota</taxon>
        <taxon>Viridiplantae</taxon>
        <taxon>Chlorophyta</taxon>
        <taxon>core chlorophytes</taxon>
        <taxon>Chlorophyceae</taxon>
        <taxon>CS clade</taxon>
        <taxon>Chlamydomonadales</taxon>
        <taxon>Chlamydomonadaceae</taxon>
        <taxon>Chlamydomonas</taxon>
    </lineage>
</organism>
<dbReference type="PaxDb" id="3055-EDP06589"/>
<proteinExistence type="predicted"/>
<dbReference type="AlphaFoldDB" id="A0A2K3DZY0"/>
<dbReference type="RefSeq" id="XP_001701614.2">
    <property type="nucleotide sequence ID" value="XM_001701562.2"/>
</dbReference>
<dbReference type="Gramene" id="PNW86096">
    <property type="protein sequence ID" value="PNW86096"/>
    <property type="gene ID" value="CHLRE_02g073150v5"/>
</dbReference>
<protein>
    <submittedName>
        <fullName evidence="1">Uncharacterized protein</fullName>
    </submittedName>
</protein>
<name>A0A2K3DZY0_CHLRE</name>
<dbReference type="EMBL" id="CM008963">
    <property type="protein sequence ID" value="PNW86096.1"/>
    <property type="molecule type" value="Genomic_DNA"/>
</dbReference>
<accession>A0A2K3DZY0</accession>
<dbReference type="InParanoid" id="A0A2K3DZY0"/>
<dbReference type="ExpressionAtlas" id="A0A2K3DZY0">
    <property type="expression patterns" value="baseline"/>
</dbReference>
<dbReference type="GeneID" id="5727157"/>